<dbReference type="EMBL" id="BKCJ011060532">
    <property type="protein sequence ID" value="GFC77317.1"/>
    <property type="molecule type" value="Genomic_DNA"/>
</dbReference>
<sequence>MAAVVYGVGGSITGGGVIERVMEVAGDSDDAGWPLWAAVMEAAVEWWT</sequence>
<reference evidence="1" key="1">
    <citation type="journal article" date="2019" name="Sci. Rep.">
        <title>Draft genome of Tanacetum cinerariifolium, the natural source of mosquito coil.</title>
        <authorList>
            <person name="Yamashiro T."/>
            <person name="Shiraishi A."/>
            <person name="Satake H."/>
            <person name="Nakayama K."/>
        </authorList>
    </citation>
    <scope>NUCLEOTIDE SEQUENCE</scope>
</reference>
<proteinExistence type="predicted"/>
<protein>
    <submittedName>
        <fullName evidence="1">Uncharacterized protein</fullName>
    </submittedName>
</protein>
<feature type="non-terminal residue" evidence="1">
    <location>
        <position position="48"/>
    </location>
</feature>
<accession>A0A699QXB1</accession>
<evidence type="ECO:0000313" key="1">
    <source>
        <dbReference type="EMBL" id="GFC77317.1"/>
    </source>
</evidence>
<organism evidence="1">
    <name type="scientific">Tanacetum cinerariifolium</name>
    <name type="common">Dalmatian daisy</name>
    <name type="synonym">Chrysanthemum cinerariifolium</name>
    <dbReference type="NCBI Taxonomy" id="118510"/>
    <lineage>
        <taxon>Eukaryota</taxon>
        <taxon>Viridiplantae</taxon>
        <taxon>Streptophyta</taxon>
        <taxon>Embryophyta</taxon>
        <taxon>Tracheophyta</taxon>
        <taxon>Spermatophyta</taxon>
        <taxon>Magnoliopsida</taxon>
        <taxon>eudicotyledons</taxon>
        <taxon>Gunneridae</taxon>
        <taxon>Pentapetalae</taxon>
        <taxon>asterids</taxon>
        <taxon>campanulids</taxon>
        <taxon>Asterales</taxon>
        <taxon>Asteraceae</taxon>
        <taxon>Asteroideae</taxon>
        <taxon>Anthemideae</taxon>
        <taxon>Anthemidinae</taxon>
        <taxon>Tanacetum</taxon>
    </lineage>
</organism>
<name>A0A699QXB1_TANCI</name>
<comment type="caution">
    <text evidence="1">The sequence shown here is derived from an EMBL/GenBank/DDBJ whole genome shotgun (WGS) entry which is preliminary data.</text>
</comment>
<dbReference type="AlphaFoldDB" id="A0A699QXB1"/>
<gene>
    <name evidence="1" type="ORF">Tci_849287</name>
</gene>